<dbReference type="Proteomes" id="UP001732700">
    <property type="component" value="Chromosome 7D"/>
</dbReference>
<protein>
    <submittedName>
        <fullName evidence="1">Uncharacterized protein</fullName>
    </submittedName>
</protein>
<evidence type="ECO:0000313" key="2">
    <source>
        <dbReference type="Proteomes" id="UP001732700"/>
    </source>
</evidence>
<name>A0ACD6ADN5_AVESA</name>
<reference evidence="1" key="1">
    <citation type="submission" date="2021-05" db="EMBL/GenBank/DDBJ databases">
        <authorList>
            <person name="Scholz U."/>
            <person name="Mascher M."/>
            <person name="Fiebig A."/>
        </authorList>
    </citation>
    <scope>NUCLEOTIDE SEQUENCE [LARGE SCALE GENOMIC DNA]</scope>
</reference>
<accession>A0ACD6ADN5</accession>
<dbReference type="EnsemblPlants" id="AVESA.00010b.r2.7DG1359010.1">
    <property type="protein sequence ID" value="AVESA.00010b.r2.7DG1359010.1.CDS"/>
    <property type="gene ID" value="AVESA.00010b.r2.7DG1359010"/>
</dbReference>
<proteinExistence type="predicted"/>
<evidence type="ECO:0000313" key="1">
    <source>
        <dbReference type="EnsemblPlants" id="AVESA.00010b.r2.7DG1359010.1.CDS"/>
    </source>
</evidence>
<organism evidence="1 2">
    <name type="scientific">Avena sativa</name>
    <name type="common">Oat</name>
    <dbReference type="NCBI Taxonomy" id="4498"/>
    <lineage>
        <taxon>Eukaryota</taxon>
        <taxon>Viridiplantae</taxon>
        <taxon>Streptophyta</taxon>
        <taxon>Embryophyta</taxon>
        <taxon>Tracheophyta</taxon>
        <taxon>Spermatophyta</taxon>
        <taxon>Magnoliopsida</taxon>
        <taxon>Liliopsida</taxon>
        <taxon>Poales</taxon>
        <taxon>Poaceae</taxon>
        <taxon>BOP clade</taxon>
        <taxon>Pooideae</taxon>
        <taxon>Poodae</taxon>
        <taxon>Poeae</taxon>
        <taxon>Poeae Chloroplast Group 1 (Aveneae type)</taxon>
        <taxon>Aveninae</taxon>
        <taxon>Avena</taxon>
    </lineage>
</organism>
<sequence>MAVKEEDGLVIMEAYILFLVLLLLSSFCKSADDHLTHAKPLTPSDMLISDGGDFALGFFSPTSSNKTLYLGIWYHTIPGQTVVWIANRDNPIEASPKPKLAVTNNSNLVLSDSQGHTVWMTASDITTDGGARAYAVLLNSGNLVLRFPNGTDIWQSFHSPTDTILPNMKVLVSYKAQVSARLVSWKGPDDPSSGDFSCSGDPSFPDLQLVIWQGTRPYCRITVWNSVSVLDLNNNGSMVYQTAINVADKLFFMFTVSDGSPFTRITLDHAGRLRTLSWSNASSSWTLVSERPAAACELYASCGPFSYCDFTGTSSATCRCLDGFEPNSLNFSSGCRRTEELECGKQSHFLTLPRMKVPDKFLHIENRSLEQCEAECSHNCSCTAYAYANWSSGGNSVVDPSRCLVWTEKLVDTGKSSDYGENLYLRLVDPSAPVHKKGNLVKYGLPIIVSILLLACFALFWVCKHRGKRPKKDAQKKLMLGYFSSSNELEGENIEFPFVVLEEILAATDNFSDSNLLGRGGFGKVYKGILQGGKEVAVKRLSKDSGQGTEEFRNEVVLIAKLQHRNLVRLLACCIHEDEKLLIYEYLPNRSLDTFLFGAARKQVLDWLTRFNIIKGIARGLLYLHQDSRLTIVHRDLKASNILLDTEMTPKISDFGMARIFSGKQQQVNTCRVVGTYGYMSPEYAMGGAFSVKSDTYSFGVLLLEILSGLKINSPQPDNFFSLITYAWRLWEDGKAIQLVDSSIIESCPFHEILRCIHVGLLCTQDRPSDRPFMSSVMLMLENESALLPAPREPLYFVLGNCKAVETRENMEESVNEMSITTLEGR</sequence>
<reference evidence="1" key="2">
    <citation type="submission" date="2025-09" db="UniProtKB">
        <authorList>
            <consortium name="EnsemblPlants"/>
        </authorList>
    </citation>
    <scope>IDENTIFICATION</scope>
</reference>
<keyword evidence="2" id="KW-1185">Reference proteome</keyword>